<name>A0A0W8FNQ6_9ZZZZ</name>
<protein>
    <submittedName>
        <fullName evidence="2">Uncharacterized protein</fullName>
    </submittedName>
</protein>
<feature type="transmembrane region" description="Helical" evidence="1">
    <location>
        <begin position="108"/>
        <end position="130"/>
    </location>
</feature>
<organism evidence="2">
    <name type="scientific">hydrocarbon metagenome</name>
    <dbReference type="NCBI Taxonomy" id="938273"/>
    <lineage>
        <taxon>unclassified sequences</taxon>
        <taxon>metagenomes</taxon>
        <taxon>ecological metagenomes</taxon>
    </lineage>
</organism>
<keyword evidence="1" id="KW-0472">Membrane</keyword>
<keyword evidence="1" id="KW-1133">Transmembrane helix</keyword>
<keyword evidence="1" id="KW-0812">Transmembrane</keyword>
<reference evidence="2" key="1">
    <citation type="journal article" date="2015" name="Proc. Natl. Acad. Sci. U.S.A.">
        <title>Networks of energetic and metabolic interactions define dynamics in microbial communities.</title>
        <authorList>
            <person name="Embree M."/>
            <person name="Liu J.K."/>
            <person name="Al-Bassam M.M."/>
            <person name="Zengler K."/>
        </authorList>
    </citation>
    <scope>NUCLEOTIDE SEQUENCE</scope>
</reference>
<accession>A0A0W8FNQ6</accession>
<evidence type="ECO:0000256" key="1">
    <source>
        <dbReference type="SAM" id="Phobius"/>
    </source>
</evidence>
<evidence type="ECO:0000313" key="2">
    <source>
        <dbReference type="EMBL" id="KUG22385.1"/>
    </source>
</evidence>
<dbReference type="EMBL" id="LNQE01000972">
    <property type="protein sequence ID" value="KUG22385.1"/>
    <property type="molecule type" value="Genomic_DNA"/>
</dbReference>
<comment type="caution">
    <text evidence="2">The sequence shown here is derived from an EMBL/GenBank/DDBJ whole genome shotgun (WGS) entry which is preliminary data.</text>
</comment>
<dbReference type="AlphaFoldDB" id="A0A0W8FNQ6"/>
<sequence length="136" mass="15286">MKRKFNELLIIGITGTAIFGSIFAANYGETVWGNKDIWWTPMSMALPLNETKQELEFYIKGELLQKRLDRGTLIAVGKAGQSSPLVADDVKIRLNNWNKIKASKLNNITVSSLLLGVSITLLVMGLIQYFRKEKIN</sequence>
<proteinExistence type="predicted"/>
<gene>
    <name evidence="2" type="ORF">ASZ90_007845</name>
</gene>